<dbReference type="Proteomes" id="UP000541444">
    <property type="component" value="Unassembled WGS sequence"/>
</dbReference>
<accession>A0A7J7LG97</accession>
<organism evidence="2 3">
    <name type="scientific">Kingdonia uniflora</name>
    <dbReference type="NCBI Taxonomy" id="39325"/>
    <lineage>
        <taxon>Eukaryota</taxon>
        <taxon>Viridiplantae</taxon>
        <taxon>Streptophyta</taxon>
        <taxon>Embryophyta</taxon>
        <taxon>Tracheophyta</taxon>
        <taxon>Spermatophyta</taxon>
        <taxon>Magnoliopsida</taxon>
        <taxon>Ranunculales</taxon>
        <taxon>Circaeasteraceae</taxon>
        <taxon>Kingdonia</taxon>
    </lineage>
</organism>
<dbReference type="AlphaFoldDB" id="A0A7J7LG97"/>
<comment type="caution">
    <text evidence="2">The sequence shown here is derived from an EMBL/GenBank/DDBJ whole genome shotgun (WGS) entry which is preliminary data.</text>
</comment>
<reference evidence="2 3" key="1">
    <citation type="journal article" date="2020" name="IScience">
        <title>Genome Sequencing of the Endangered Kingdonia uniflora (Circaeasteraceae, Ranunculales) Reveals Potential Mechanisms of Evolutionary Specialization.</title>
        <authorList>
            <person name="Sun Y."/>
            <person name="Deng T."/>
            <person name="Zhang A."/>
            <person name="Moore M.J."/>
            <person name="Landis J.B."/>
            <person name="Lin N."/>
            <person name="Zhang H."/>
            <person name="Zhang X."/>
            <person name="Huang J."/>
            <person name="Zhang X."/>
            <person name="Sun H."/>
            <person name="Wang H."/>
        </authorList>
    </citation>
    <scope>NUCLEOTIDE SEQUENCE [LARGE SCALE GENOMIC DNA]</scope>
    <source>
        <strain evidence="2">TB1705</strain>
        <tissue evidence="2">Leaf</tissue>
    </source>
</reference>
<gene>
    <name evidence="2" type="ORF">GIB67_023760</name>
</gene>
<dbReference type="EMBL" id="JACGCM010002301">
    <property type="protein sequence ID" value="KAF6141588.1"/>
    <property type="molecule type" value="Genomic_DNA"/>
</dbReference>
<feature type="transmembrane region" description="Helical" evidence="1">
    <location>
        <begin position="38"/>
        <end position="61"/>
    </location>
</feature>
<keyword evidence="3" id="KW-1185">Reference proteome</keyword>
<feature type="non-terminal residue" evidence="2">
    <location>
        <position position="1"/>
    </location>
</feature>
<name>A0A7J7LG97_9MAGN</name>
<sequence>YVSRVWVVVHEQNDTVSGTFNVILHAHDSPCRDFQQHWGLLAVWLGPFMYPWFFTVAFFLCSSPCYRYNIYHPIFLPISHALKLCLVLRFYLV</sequence>
<keyword evidence="1" id="KW-1133">Transmembrane helix</keyword>
<evidence type="ECO:0000313" key="3">
    <source>
        <dbReference type="Proteomes" id="UP000541444"/>
    </source>
</evidence>
<keyword evidence="1" id="KW-0472">Membrane</keyword>
<protein>
    <submittedName>
        <fullName evidence="2">Uncharacterized protein</fullName>
    </submittedName>
</protein>
<keyword evidence="1" id="KW-0812">Transmembrane</keyword>
<evidence type="ECO:0000313" key="2">
    <source>
        <dbReference type="EMBL" id="KAF6141588.1"/>
    </source>
</evidence>
<evidence type="ECO:0000256" key="1">
    <source>
        <dbReference type="SAM" id="Phobius"/>
    </source>
</evidence>
<feature type="transmembrane region" description="Helical" evidence="1">
    <location>
        <begin position="73"/>
        <end position="92"/>
    </location>
</feature>
<proteinExistence type="predicted"/>